<name>A0A934MZ96_9BACT</name>
<dbReference type="EMBL" id="JAEKNS010000067">
    <property type="protein sequence ID" value="MBJ7594440.1"/>
    <property type="molecule type" value="Genomic_DNA"/>
</dbReference>
<proteinExistence type="predicted"/>
<comment type="caution">
    <text evidence="3">The sequence shown here is derived from an EMBL/GenBank/DDBJ whole genome shotgun (WGS) entry which is preliminary data.</text>
</comment>
<protein>
    <recommendedName>
        <fullName evidence="5">YbbR-like domain-containing protein</fullName>
    </recommendedName>
</protein>
<evidence type="ECO:0000313" key="4">
    <source>
        <dbReference type="Proteomes" id="UP000606991"/>
    </source>
</evidence>
<dbReference type="InterPro" id="IPR012505">
    <property type="entry name" value="YbbR"/>
</dbReference>
<dbReference type="InterPro" id="IPR053154">
    <property type="entry name" value="c-di-AMP_regulator"/>
</dbReference>
<organism evidence="3 4">
    <name type="scientific">Candidatus Aeolococcus gillhamiae</name>
    <dbReference type="NCBI Taxonomy" id="3127015"/>
    <lineage>
        <taxon>Bacteria</taxon>
        <taxon>Bacillati</taxon>
        <taxon>Candidatus Dormiibacterota</taxon>
        <taxon>Candidatus Dormibacteria</taxon>
        <taxon>Candidatus Aeolococcales</taxon>
        <taxon>Candidatus Aeolococcaceae</taxon>
        <taxon>Candidatus Aeolococcus</taxon>
    </lineage>
</organism>
<feature type="compositionally biased region" description="Pro residues" evidence="1">
    <location>
        <begin position="319"/>
        <end position="341"/>
    </location>
</feature>
<reference evidence="3 4" key="1">
    <citation type="submission" date="2020-10" db="EMBL/GenBank/DDBJ databases">
        <title>Ca. Dormibacterota MAGs.</title>
        <authorList>
            <person name="Montgomery K."/>
        </authorList>
    </citation>
    <scope>NUCLEOTIDE SEQUENCE [LARGE SCALE GENOMIC DNA]</scope>
    <source>
        <strain evidence="3">SC8812_S17_18</strain>
    </source>
</reference>
<evidence type="ECO:0000256" key="2">
    <source>
        <dbReference type="SAM" id="SignalP"/>
    </source>
</evidence>
<feature type="region of interest" description="Disordered" evidence="1">
    <location>
        <begin position="315"/>
        <end position="341"/>
    </location>
</feature>
<dbReference type="RefSeq" id="WP_337310636.1">
    <property type="nucleotide sequence ID" value="NZ_JAEKNS010000067.1"/>
</dbReference>
<dbReference type="Gene3D" id="2.170.120.40">
    <property type="entry name" value="YbbR-like domain"/>
    <property type="match status" value="2"/>
</dbReference>
<dbReference type="PANTHER" id="PTHR37804:SF1">
    <property type="entry name" value="CDAA REGULATORY PROTEIN CDAR"/>
    <property type="match status" value="1"/>
</dbReference>
<dbReference type="Proteomes" id="UP000606991">
    <property type="component" value="Unassembled WGS sequence"/>
</dbReference>
<dbReference type="Gene3D" id="2.170.120.30">
    <property type="match status" value="1"/>
</dbReference>
<dbReference type="PANTHER" id="PTHR37804">
    <property type="entry name" value="CDAA REGULATORY PROTEIN CDAR"/>
    <property type="match status" value="1"/>
</dbReference>
<sequence>MRAPGFATRNIRLKGLAAVLAAVLWAGVAYASNPPDTRTVSVAVPQESASVAPFTLVRAIPDLVVRVSGTREHLNAFQPADLVVSVNYTVIRQAGIQALPVSVINNDRDVALDNPPTTITAEVDRVASRTVAVTVDYSQHPPPQGYVVRNKDTAPRDVTIIGPEHQLATIEAKVTVNLATQKTNFQADETVVPVDAGTGQRVGSVGITVAGQRQTSVLVTIEVAAVLTSRASAVVPKVSGSVGPSHFLEAETVSPATVVLNGPQDLLNALDSVATETISLNGIIGTLSVTVNVVPPAGVTASPGSVTVTITVGSIAQPSPAPSATPAPTPSPTPAPTPSPT</sequence>
<gene>
    <name evidence="3" type="ORF">JF886_06170</name>
</gene>
<dbReference type="AlphaFoldDB" id="A0A934MZ96"/>
<feature type="chain" id="PRO_5037162932" description="YbbR-like domain-containing protein" evidence="2">
    <location>
        <begin position="32"/>
        <end position="341"/>
    </location>
</feature>
<feature type="signal peptide" evidence="2">
    <location>
        <begin position="1"/>
        <end position="31"/>
    </location>
</feature>
<accession>A0A934MZ96</accession>
<dbReference type="Pfam" id="PF07949">
    <property type="entry name" value="YbbR"/>
    <property type="match status" value="1"/>
</dbReference>
<evidence type="ECO:0000256" key="1">
    <source>
        <dbReference type="SAM" id="MobiDB-lite"/>
    </source>
</evidence>
<evidence type="ECO:0000313" key="3">
    <source>
        <dbReference type="EMBL" id="MBJ7594440.1"/>
    </source>
</evidence>
<evidence type="ECO:0008006" key="5">
    <source>
        <dbReference type="Google" id="ProtNLM"/>
    </source>
</evidence>
<keyword evidence="2" id="KW-0732">Signal</keyword>